<gene>
    <name evidence="1" type="ORF">SAMN05660703_1755</name>
</gene>
<evidence type="ECO:0000313" key="1">
    <source>
        <dbReference type="EMBL" id="SMC54967.1"/>
    </source>
</evidence>
<organism evidence="1 2">
    <name type="scientific">Cellulophaga tyrosinoxydans</name>
    <dbReference type="NCBI Taxonomy" id="504486"/>
    <lineage>
        <taxon>Bacteria</taxon>
        <taxon>Pseudomonadati</taxon>
        <taxon>Bacteroidota</taxon>
        <taxon>Flavobacteriia</taxon>
        <taxon>Flavobacteriales</taxon>
        <taxon>Flavobacteriaceae</taxon>
        <taxon>Cellulophaga</taxon>
    </lineage>
</organism>
<reference evidence="1 2" key="1">
    <citation type="submission" date="2017-04" db="EMBL/GenBank/DDBJ databases">
        <authorList>
            <person name="Afonso C.L."/>
            <person name="Miller P.J."/>
            <person name="Scott M.A."/>
            <person name="Spackman E."/>
            <person name="Goraichik I."/>
            <person name="Dimitrov K.M."/>
            <person name="Suarez D.L."/>
            <person name="Swayne D.E."/>
        </authorList>
    </citation>
    <scope>NUCLEOTIDE SEQUENCE [LARGE SCALE GENOMIC DNA]</scope>
    <source>
        <strain evidence="1 2">DSM 21164</strain>
    </source>
</reference>
<dbReference type="RefSeq" id="WP_084061098.1">
    <property type="nucleotide sequence ID" value="NZ_FWXO01000002.1"/>
</dbReference>
<sequence length="176" mass="20540">MNKLFAKKWYVVAVFTLVLAPNLFVAIAGVESFPFTQAPMFAHHIDKNSDFYVFKFEGVTADKEILNLEKYYGTSERDFVRHFFGKAYGVASGINPFSNKLGEDTKEKFEARMRTFFKNYTAFLKKEYNLSFNEIQLSIKKVDYYRNDVSNYNLIGIYNCSTNQYMYGEKRSSINN</sequence>
<dbReference type="STRING" id="504486.SAMN05660703_1755"/>
<protein>
    <submittedName>
        <fullName evidence="1">Uncharacterized protein</fullName>
    </submittedName>
</protein>
<dbReference type="Proteomes" id="UP000192360">
    <property type="component" value="Unassembled WGS sequence"/>
</dbReference>
<dbReference type="EMBL" id="FWXO01000002">
    <property type="protein sequence ID" value="SMC54967.1"/>
    <property type="molecule type" value="Genomic_DNA"/>
</dbReference>
<name>A0A1W2A2Q3_9FLAO</name>
<keyword evidence="2" id="KW-1185">Reference proteome</keyword>
<evidence type="ECO:0000313" key="2">
    <source>
        <dbReference type="Proteomes" id="UP000192360"/>
    </source>
</evidence>
<proteinExistence type="predicted"/>
<dbReference type="OrthoDB" id="1444596at2"/>
<accession>A0A1W2A2Q3</accession>
<dbReference type="AlphaFoldDB" id="A0A1W2A2Q3"/>